<protein>
    <submittedName>
        <fullName evidence="1">Uncharacterized protein</fullName>
    </submittedName>
</protein>
<organism evidence="1 2">
    <name type="scientific">Anseongella ginsenosidimutans</name>
    <dbReference type="NCBI Taxonomy" id="496056"/>
    <lineage>
        <taxon>Bacteria</taxon>
        <taxon>Pseudomonadati</taxon>
        <taxon>Bacteroidota</taxon>
        <taxon>Sphingobacteriia</taxon>
        <taxon>Sphingobacteriales</taxon>
        <taxon>Sphingobacteriaceae</taxon>
        <taxon>Anseongella</taxon>
    </lineage>
</organism>
<dbReference type="EMBL" id="SMAD01000004">
    <property type="protein sequence ID" value="TCS87662.1"/>
    <property type="molecule type" value="Genomic_DNA"/>
</dbReference>
<name>A0A4R3KRM0_9SPHI</name>
<gene>
    <name evidence="1" type="ORF">EDD80_1049</name>
</gene>
<sequence>MGWSEDYLSLGASIGVISLSEHYSENNTICILNKDGSLWYEFTYFYDDSDGKFEYHNDKFRPIAFHPDQFLLAIRVVKEERNRFEVIVNEENTLHKYIENQPFLMFQTWEEHILSVPFVKFDFAINPLRENPGEKSVVIPYYADVAYYPAKIKGDWLQVRWMEEGYWNYGWIKWRKAERLLIKLLYIA</sequence>
<evidence type="ECO:0000313" key="2">
    <source>
        <dbReference type="Proteomes" id="UP000295807"/>
    </source>
</evidence>
<evidence type="ECO:0000313" key="1">
    <source>
        <dbReference type="EMBL" id="TCS87662.1"/>
    </source>
</evidence>
<dbReference type="AlphaFoldDB" id="A0A4R3KRM0"/>
<keyword evidence="2" id="KW-1185">Reference proteome</keyword>
<dbReference type="Proteomes" id="UP000295807">
    <property type="component" value="Unassembled WGS sequence"/>
</dbReference>
<comment type="caution">
    <text evidence="1">The sequence shown here is derived from an EMBL/GenBank/DDBJ whole genome shotgun (WGS) entry which is preliminary data.</text>
</comment>
<accession>A0A4R3KRM0</accession>
<reference evidence="1 2" key="1">
    <citation type="submission" date="2019-03" db="EMBL/GenBank/DDBJ databases">
        <title>Genomic Encyclopedia of Type Strains, Phase IV (KMG-IV): sequencing the most valuable type-strain genomes for metagenomic binning, comparative biology and taxonomic classification.</title>
        <authorList>
            <person name="Goeker M."/>
        </authorList>
    </citation>
    <scope>NUCLEOTIDE SEQUENCE [LARGE SCALE GENOMIC DNA]</scope>
    <source>
        <strain evidence="1 2">DSM 21100</strain>
    </source>
</reference>
<proteinExistence type="predicted"/>